<keyword evidence="1" id="KW-0472">Membrane</keyword>
<proteinExistence type="predicted"/>
<gene>
    <name evidence="2" type="ORF">A6A03_08535</name>
</gene>
<feature type="transmembrane region" description="Helical" evidence="1">
    <location>
        <begin position="58"/>
        <end position="80"/>
    </location>
</feature>
<comment type="caution">
    <text evidence="2">The sequence shown here is derived from an EMBL/GenBank/DDBJ whole genome shotgun (WGS) entry which is preliminary data.</text>
</comment>
<evidence type="ECO:0000313" key="3">
    <source>
        <dbReference type="Proteomes" id="UP000078287"/>
    </source>
</evidence>
<dbReference type="RefSeq" id="WP_066783180.1">
    <property type="nucleotide sequence ID" value="NZ_LWQS01000033.1"/>
</dbReference>
<dbReference type="Proteomes" id="UP000078287">
    <property type="component" value="Unassembled WGS sequence"/>
</dbReference>
<keyword evidence="1" id="KW-1133">Transmembrane helix</keyword>
<keyword evidence="1" id="KW-0812">Transmembrane</keyword>
<accession>A0A178MJ98</accession>
<dbReference type="AlphaFoldDB" id="A0A178MJ98"/>
<reference evidence="2 3" key="1">
    <citation type="submission" date="2016-04" db="EMBL/GenBank/DDBJ databases">
        <title>Chloroflexus islandicus sp. nov., a thermophilic filamentous anoxygenic phototrophic bacterium from geyser Strokkur (Iceland).</title>
        <authorList>
            <person name="Gaisin V.A."/>
            <person name="Kalashnikov A.M."/>
            <person name="Sukhacheva M.V."/>
            <person name="Grouzdev D.S."/>
            <person name="Ivanov T.M."/>
            <person name="Kuznetsov B."/>
            <person name="Gorlenko V.M."/>
        </authorList>
    </citation>
    <scope>NUCLEOTIDE SEQUENCE [LARGE SCALE GENOMIC DNA]</scope>
    <source>
        <strain evidence="3">isl-2</strain>
    </source>
</reference>
<dbReference type="STRING" id="1707952.A6A03_08535"/>
<protein>
    <submittedName>
        <fullName evidence="2">Uncharacterized protein</fullName>
    </submittedName>
</protein>
<keyword evidence="3" id="KW-1185">Reference proteome</keyword>
<feature type="transmembrane region" description="Helical" evidence="1">
    <location>
        <begin position="31"/>
        <end position="52"/>
    </location>
</feature>
<organism evidence="2 3">
    <name type="scientific">Chloroflexus islandicus</name>
    <dbReference type="NCBI Taxonomy" id="1707952"/>
    <lineage>
        <taxon>Bacteria</taxon>
        <taxon>Bacillati</taxon>
        <taxon>Chloroflexota</taxon>
        <taxon>Chloroflexia</taxon>
        <taxon>Chloroflexales</taxon>
        <taxon>Chloroflexineae</taxon>
        <taxon>Chloroflexaceae</taxon>
        <taxon>Chloroflexus</taxon>
    </lineage>
</organism>
<name>A0A178MJ98_9CHLR</name>
<evidence type="ECO:0000256" key="1">
    <source>
        <dbReference type="SAM" id="Phobius"/>
    </source>
</evidence>
<sequence>MIISHPRRTTISRHEQFQLAQQALRRRDRGAGLLALGASLIVGAIGALIWLQPLIAPIPASIAINLIAIGIGVACLIAGWRRYSFHRQLRAATAITDAPVIDCWIENAFEGEPGVIAWELIVAKPDGKEVRLRQAQLIDPSLVAQWQHAATVPVRYMPVNPAVSVLAIE</sequence>
<evidence type="ECO:0000313" key="2">
    <source>
        <dbReference type="EMBL" id="OAN48227.1"/>
    </source>
</evidence>
<dbReference type="EMBL" id="LWQS01000033">
    <property type="protein sequence ID" value="OAN48227.1"/>
    <property type="molecule type" value="Genomic_DNA"/>
</dbReference>